<protein>
    <submittedName>
        <fullName evidence="2">Putative acetyltransferase</fullName>
    </submittedName>
</protein>
<organism evidence="2 3">
    <name type="scientific">Austwickia chelonae NBRC 105200</name>
    <dbReference type="NCBI Taxonomy" id="1184607"/>
    <lineage>
        <taxon>Bacteria</taxon>
        <taxon>Bacillati</taxon>
        <taxon>Actinomycetota</taxon>
        <taxon>Actinomycetes</taxon>
        <taxon>Micrococcales</taxon>
        <taxon>Dermatophilaceae</taxon>
        <taxon>Austwickia</taxon>
    </lineage>
</organism>
<sequence>MHTTPWPAHVDELTLRYATEDDIEILQSFRNDPDVNRFMVRTFVEPEQLRHEWLSTSTSETDYSCVAELDGQVVAMGFLDIVDGPGQPGAPRGTDGVIGYIVRPGWHRRGIATQLAEGLLLAAFEVLGLRRVTATANIDNPASCRVLERAGMRRESHTVKSLWHAELGWLDEADYALLAEEWFAAHR</sequence>
<dbReference type="Gene3D" id="3.40.630.30">
    <property type="match status" value="1"/>
</dbReference>
<comment type="caution">
    <text evidence="2">The sequence shown here is derived from an EMBL/GenBank/DDBJ whole genome shotgun (WGS) entry which is preliminary data.</text>
</comment>
<keyword evidence="3" id="KW-1185">Reference proteome</keyword>
<feature type="domain" description="N-acetyltransferase" evidence="1">
    <location>
        <begin position="13"/>
        <end position="174"/>
    </location>
</feature>
<accession>K6VTV3</accession>
<dbReference type="eggNOG" id="COG1670">
    <property type="taxonomic scope" value="Bacteria"/>
</dbReference>
<keyword evidence="2" id="KW-0808">Transferase</keyword>
<dbReference type="CDD" id="cd04301">
    <property type="entry name" value="NAT_SF"/>
    <property type="match status" value="1"/>
</dbReference>
<dbReference type="OrthoDB" id="9132139at2"/>
<dbReference type="PANTHER" id="PTHR43792">
    <property type="entry name" value="GNAT FAMILY, PUTATIVE (AFU_ORTHOLOGUE AFUA_3G00765)-RELATED-RELATED"/>
    <property type="match status" value="1"/>
</dbReference>
<dbReference type="GO" id="GO:0016747">
    <property type="term" value="F:acyltransferase activity, transferring groups other than amino-acyl groups"/>
    <property type="evidence" value="ECO:0007669"/>
    <property type="project" value="InterPro"/>
</dbReference>
<dbReference type="SUPFAM" id="SSF55729">
    <property type="entry name" value="Acyl-CoA N-acyltransferases (Nat)"/>
    <property type="match status" value="1"/>
</dbReference>
<dbReference type="PANTHER" id="PTHR43792:SF1">
    <property type="entry name" value="N-ACETYLTRANSFERASE DOMAIN-CONTAINING PROTEIN"/>
    <property type="match status" value="1"/>
</dbReference>
<dbReference type="InterPro" id="IPR000182">
    <property type="entry name" value="GNAT_dom"/>
</dbReference>
<evidence type="ECO:0000259" key="1">
    <source>
        <dbReference type="PROSITE" id="PS51186"/>
    </source>
</evidence>
<evidence type="ECO:0000313" key="3">
    <source>
        <dbReference type="Proteomes" id="UP000008495"/>
    </source>
</evidence>
<dbReference type="STRING" id="100225.SAMN05421595_2428"/>
<dbReference type="PROSITE" id="PS51186">
    <property type="entry name" value="GNAT"/>
    <property type="match status" value="1"/>
</dbReference>
<evidence type="ECO:0000313" key="2">
    <source>
        <dbReference type="EMBL" id="GAB78775.1"/>
    </source>
</evidence>
<dbReference type="AlphaFoldDB" id="K6VTV3"/>
<dbReference type="InterPro" id="IPR051531">
    <property type="entry name" value="N-acetyltransferase"/>
</dbReference>
<reference evidence="2 3" key="1">
    <citation type="submission" date="2012-08" db="EMBL/GenBank/DDBJ databases">
        <title>Whole genome shotgun sequence of Austwickia chelonae NBRC 105200.</title>
        <authorList>
            <person name="Yoshida I."/>
            <person name="Hosoyama A."/>
            <person name="Tsuchikane K."/>
            <person name="Katsumata H."/>
            <person name="Ando Y."/>
            <person name="Ohji S."/>
            <person name="Hamada M."/>
            <person name="Tamura T."/>
            <person name="Yamazoe A."/>
            <person name="Yamazaki S."/>
            <person name="Fujita N."/>
        </authorList>
    </citation>
    <scope>NUCLEOTIDE SEQUENCE [LARGE SCALE GENOMIC DNA]</scope>
    <source>
        <strain evidence="2 3">NBRC 105200</strain>
    </source>
</reference>
<dbReference type="InterPro" id="IPR016181">
    <property type="entry name" value="Acyl_CoA_acyltransferase"/>
</dbReference>
<dbReference type="Pfam" id="PF13302">
    <property type="entry name" value="Acetyltransf_3"/>
    <property type="match status" value="1"/>
</dbReference>
<gene>
    <name evidence="2" type="ORF">AUCHE_16_01980</name>
</gene>
<dbReference type="Proteomes" id="UP000008495">
    <property type="component" value="Unassembled WGS sequence"/>
</dbReference>
<proteinExistence type="predicted"/>
<name>K6VTV3_9MICO</name>
<dbReference type="EMBL" id="BAGZ01000016">
    <property type="protein sequence ID" value="GAB78775.1"/>
    <property type="molecule type" value="Genomic_DNA"/>
</dbReference>